<dbReference type="InterPro" id="IPR002078">
    <property type="entry name" value="Sigma_54_int"/>
</dbReference>
<sequence length="925" mass="105159">MKRIDKVYQKLNEIWYTSDETRLIQEKGSSASELAELLALSRANVSSELNKLVRDEMVVKIKGYPVRYISVEALEEILHIQWPASRNEIENVDEFIVDNQFKFNHKKNRNPFDLLIGHKASLKKAVSQAKAAVHYPPNGLHMLLLGPTGSGKTFFANKIYQYGIYEQLFDVEAPFISFNCADYYNNPQLLMSQLFGYVRGAFTGADEDHPGLVEQANHGVLLLDEVHRLTPEGQEMLFYFIDNGHFNRMGENGFQREAEVLIVCATTEDPNSNLLGTFQRRIPMTIEIPALIHRSIEERVDLIKFLFENEAKRVKKTFYIDIDVISALVQGVNYGNVGQLKSQIQLVCAQAFLKQLHQGNEIKITLQSLPEEVRNQWHSSSQNIKKSEEISSYVDVTTVIYPNKLQESLEEENSGLNIYEVIEDKVNILEKEGISKKDIHQYIMTDLHLYVRNFVNKSTIDYNLLKFVEPKISELTLRLKNIAEAEMGVVFDNRFLYYIGMHLDAYFHRETKDKLLSPFDIIEIKKENASEYQVACLFKTEIENSLEISFPEIEVIYLTMLLVSIETLDEKKKVSVLVVAHGNSTATSMVQVAKDLLGDVPMAALNMPLEVQPEELFAKLVETIKEMNQGRGVLMLVDMGSLATFEEKLIKTTKVPIKTIPNVTTSMVLDVARKTNYMDLDLNGIYHSVTKDFLSAMQLQGLTGGRDKAILAVCTTGQGTAKKLEEMITKVVDSQTDETVRVVTVSSLKMKEDIPNLLEKYQVIASVGTKNPKIDVPYISLENLVDGSGERALRQLLGQYDSSKEVITKENVIIRDLVQDTLNMYLVYLNPHHITDLLMEWIDDLQIKLGRSFPNSLSLKLVVHTAFAFERVLKQSSLDYDEPLREELVDLLALVEETIAPVEEKLDLNISQDEKMFIAEVLLAD</sequence>
<evidence type="ECO:0000313" key="7">
    <source>
        <dbReference type="EMBL" id="MBV7390559.1"/>
    </source>
</evidence>
<evidence type="ECO:0000256" key="1">
    <source>
        <dbReference type="ARBA" id="ARBA00022741"/>
    </source>
</evidence>
<dbReference type="Pfam" id="PF03610">
    <property type="entry name" value="EIIA-man"/>
    <property type="match status" value="1"/>
</dbReference>
<feature type="domain" description="Sigma-54 factor interaction" evidence="4">
    <location>
        <begin position="115"/>
        <end position="349"/>
    </location>
</feature>
<feature type="domain" description="PTS EIIA type-4" evidence="5">
    <location>
        <begin position="573"/>
        <end position="702"/>
    </location>
</feature>
<feature type="domain" description="PRD" evidence="6">
    <location>
        <begin position="829"/>
        <end position="925"/>
    </location>
</feature>
<dbReference type="PROSITE" id="PS51372">
    <property type="entry name" value="PRD_2"/>
    <property type="match status" value="2"/>
</dbReference>
<proteinExistence type="predicted"/>
<feature type="domain" description="PRD" evidence="6">
    <location>
        <begin position="467"/>
        <end position="572"/>
    </location>
</feature>
<evidence type="ECO:0000313" key="8">
    <source>
        <dbReference type="Proteomes" id="UP000774130"/>
    </source>
</evidence>
<evidence type="ECO:0000256" key="3">
    <source>
        <dbReference type="ARBA" id="ARBA00023125"/>
    </source>
</evidence>
<dbReference type="Proteomes" id="UP000774130">
    <property type="component" value="Unassembled WGS sequence"/>
</dbReference>
<gene>
    <name evidence="7" type="ORF">KUA55_07700</name>
</gene>
<keyword evidence="8" id="KW-1185">Reference proteome</keyword>
<dbReference type="Pfam" id="PF00158">
    <property type="entry name" value="Sigma54_activat"/>
    <property type="match status" value="1"/>
</dbReference>
<name>A0ABS6TCB9_9ENTE</name>
<dbReference type="InterPro" id="IPR011608">
    <property type="entry name" value="PRD"/>
</dbReference>
<evidence type="ECO:0000259" key="5">
    <source>
        <dbReference type="PROSITE" id="PS51096"/>
    </source>
</evidence>
<dbReference type="PANTHER" id="PTHR32071:SF90">
    <property type="entry name" value="TRANSCRIPTIONAL REGULATORY PROTEIN LEVR"/>
    <property type="match status" value="1"/>
</dbReference>
<dbReference type="CDD" id="cd00009">
    <property type="entry name" value="AAA"/>
    <property type="match status" value="1"/>
</dbReference>
<dbReference type="Pfam" id="PF00874">
    <property type="entry name" value="PRD"/>
    <property type="match status" value="2"/>
</dbReference>
<protein>
    <submittedName>
        <fullName evidence="7">Sigma 54-interacting transcriptional regulator</fullName>
    </submittedName>
</protein>
<dbReference type="EMBL" id="JAHUZB010000003">
    <property type="protein sequence ID" value="MBV7390559.1"/>
    <property type="molecule type" value="Genomic_DNA"/>
</dbReference>
<keyword evidence="1" id="KW-0547">Nucleotide-binding</keyword>
<evidence type="ECO:0000259" key="6">
    <source>
        <dbReference type="PROSITE" id="PS51372"/>
    </source>
</evidence>
<dbReference type="InterPro" id="IPR003593">
    <property type="entry name" value="AAA+_ATPase"/>
</dbReference>
<dbReference type="PANTHER" id="PTHR32071">
    <property type="entry name" value="TRANSCRIPTIONAL REGULATORY PROTEIN"/>
    <property type="match status" value="1"/>
</dbReference>
<dbReference type="SMART" id="SM00382">
    <property type="entry name" value="AAA"/>
    <property type="match status" value="1"/>
</dbReference>
<organism evidence="7 8">
    <name type="scientific">Enterococcus alishanensis</name>
    <dbReference type="NCBI Taxonomy" id="1303817"/>
    <lineage>
        <taxon>Bacteria</taxon>
        <taxon>Bacillati</taxon>
        <taxon>Bacillota</taxon>
        <taxon>Bacilli</taxon>
        <taxon>Lactobacillales</taxon>
        <taxon>Enterococcaceae</taxon>
        <taxon>Enterococcus</taxon>
    </lineage>
</organism>
<dbReference type="InterPro" id="IPR011991">
    <property type="entry name" value="ArsR-like_HTH"/>
</dbReference>
<reference evidence="7 8" key="1">
    <citation type="submission" date="2021-06" db="EMBL/GenBank/DDBJ databases">
        <title>Enterococcus alishanensis sp. nov., a novel lactic acid bacterium isolated from fresh coffee beans.</title>
        <authorList>
            <person name="Chen Y.-S."/>
        </authorList>
    </citation>
    <scope>NUCLEOTIDE SEQUENCE [LARGE SCALE GENOMIC DNA]</scope>
    <source>
        <strain evidence="7 8">ALS3</strain>
    </source>
</reference>
<evidence type="ECO:0000256" key="2">
    <source>
        <dbReference type="ARBA" id="ARBA00022840"/>
    </source>
</evidence>
<dbReference type="RefSeq" id="WP_218325620.1">
    <property type="nucleotide sequence ID" value="NZ_JAHUZB010000003.1"/>
</dbReference>
<keyword evidence="2" id="KW-0067">ATP-binding</keyword>
<dbReference type="PROSITE" id="PS50045">
    <property type="entry name" value="SIGMA54_INTERACT_4"/>
    <property type="match status" value="1"/>
</dbReference>
<evidence type="ECO:0000259" key="4">
    <source>
        <dbReference type="PROSITE" id="PS50045"/>
    </source>
</evidence>
<dbReference type="InterPro" id="IPR004701">
    <property type="entry name" value="PTS_EIIA_man-typ"/>
</dbReference>
<dbReference type="PROSITE" id="PS51096">
    <property type="entry name" value="PTS_EIIA_TYPE_4"/>
    <property type="match status" value="1"/>
</dbReference>
<dbReference type="CDD" id="cd00090">
    <property type="entry name" value="HTH_ARSR"/>
    <property type="match status" value="1"/>
</dbReference>
<keyword evidence="3" id="KW-0238">DNA-binding</keyword>
<comment type="caution">
    <text evidence="7">The sequence shown here is derived from an EMBL/GenBank/DDBJ whole genome shotgun (WGS) entry which is preliminary data.</text>
</comment>
<accession>A0ABS6TCB9</accession>